<dbReference type="Proteomes" id="UP000243106">
    <property type="component" value="Unassembled WGS sequence"/>
</dbReference>
<dbReference type="Gene3D" id="2.120.10.30">
    <property type="entry name" value="TolB, C-terminal domain"/>
    <property type="match status" value="1"/>
</dbReference>
<keyword evidence="3" id="KW-1185">Reference proteome</keyword>
<dbReference type="AlphaFoldDB" id="A0A1I5XBE4"/>
<feature type="chain" id="PRO_5017182205" description="Phytase-like domain-containing protein" evidence="1">
    <location>
        <begin position="19"/>
        <end position="254"/>
    </location>
</feature>
<dbReference type="RefSeq" id="WP_093009982.1">
    <property type="nucleotide sequence ID" value="NZ_FOXV01000003.1"/>
</dbReference>
<name>A0A1I5XBE4_9RHOB</name>
<reference evidence="3" key="1">
    <citation type="submission" date="2016-10" db="EMBL/GenBank/DDBJ databases">
        <authorList>
            <person name="Varghese N."/>
            <person name="Submissions S."/>
        </authorList>
    </citation>
    <scope>NUCLEOTIDE SEQUENCE [LARGE SCALE GENOMIC DNA]</scope>
    <source>
        <strain evidence="3">JCM 10271</strain>
    </source>
</reference>
<protein>
    <recommendedName>
        <fullName evidence="4">Phytase-like domain-containing protein</fullName>
    </recommendedName>
</protein>
<evidence type="ECO:0000256" key="1">
    <source>
        <dbReference type="SAM" id="SignalP"/>
    </source>
</evidence>
<evidence type="ECO:0008006" key="4">
    <source>
        <dbReference type="Google" id="ProtNLM"/>
    </source>
</evidence>
<evidence type="ECO:0000313" key="3">
    <source>
        <dbReference type="Proteomes" id="UP000243106"/>
    </source>
</evidence>
<evidence type="ECO:0000313" key="2">
    <source>
        <dbReference type="EMBL" id="SFQ29303.1"/>
    </source>
</evidence>
<feature type="signal peptide" evidence="1">
    <location>
        <begin position="1"/>
        <end position="18"/>
    </location>
</feature>
<organism evidence="2 3">
    <name type="scientific">Roseivivax halotolerans</name>
    <dbReference type="NCBI Taxonomy" id="93684"/>
    <lineage>
        <taxon>Bacteria</taxon>
        <taxon>Pseudomonadati</taxon>
        <taxon>Pseudomonadota</taxon>
        <taxon>Alphaproteobacteria</taxon>
        <taxon>Rhodobacterales</taxon>
        <taxon>Roseobacteraceae</taxon>
        <taxon>Roseivivax</taxon>
    </lineage>
</organism>
<dbReference type="SUPFAM" id="SSF50956">
    <property type="entry name" value="Thermostable phytase (3-phytase)"/>
    <property type="match status" value="1"/>
</dbReference>
<dbReference type="STRING" id="93684.SAMN05421853_103279"/>
<proteinExistence type="predicted"/>
<dbReference type="EMBL" id="FOXV01000003">
    <property type="protein sequence ID" value="SFQ29303.1"/>
    <property type="molecule type" value="Genomic_DNA"/>
</dbReference>
<accession>A0A1I5XBE4</accession>
<keyword evidence="1" id="KW-0732">Signal</keyword>
<sequence length="254" mass="27108">MRTALVLSIACLSSSAAALELTMTGSYALARPSSLDYDPTFCGLWIANEGPEAVLVTLQGDELRRIGSDLSRIKAISIEGDGLIVADGLGLFQRLTKDGEPLAAPFRISSGWADTEGIAIDEDGSLITVEDDPEYLSWLSPDGDVLRRIDTMQLDPPLSEAQGIARDPRTGHLLIVDDWEGTNSLYEFDAEGTLIATQSLVPFGTDPEGIAIRPGSGQLFVAFDMGARIASFDYVPTLPPGSEPLPPGADCMMF</sequence>
<dbReference type="InterPro" id="IPR011042">
    <property type="entry name" value="6-blade_b-propeller_TolB-like"/>
</dbReference>
<gene>
    <name evidence="2" type="ORF">SAMN05421853_103279</name>
</gene>